<evidence type="ECO:0000313" key="3">
    <source>
        <dbReference type="Proteomes" id="UP000275267"/>
    </source>
</evidence>
<feature type="compositionally biased region" description="Basic and acidic residues" evidence="1">
    <location>
        <begin position="100"/>
        <end position="129"/>
    </location>
</feature>
<dbReference type="AlphaFoldDB" id="A0A3L6RNA1"/>
<evidence type="ECO:0000256" key="1">
    <source>
        <dbReference type="SAM" id="MobiDB-lite"/>
    </source>
</evidence>
<organism evidence="2 3">
    <name type="scientific">Panicum miliaceum</name>
    <name type="common">Proso millet</name>
    <name type="synonym">Broomcorn millet</name>
    <dbReference type="NCBI Taxonomy" id="4540"/>
    <lineage>
        <taxon>Eukaryota</taxon>
        <taxon>Viridiplantae</taxon>
        <taxon>Streptophyta</taxon>
        <taxon>Embryophyta</taxon>
        <taxon>Tracheophyta</taxon>
        <taxon>Spermatophyta</taxon>
        <taxon>Magnoliopsida</taxon>
        <taxon>Liliopsida</taxon>
        <taxon>Poales</taxon>
        <taxon>Poaceae</taxon>
        <taxon>PACMAD clade</taxon>
        <taxon>Panicoideae</taxon>
        <taxon>Panicodae</taxon>
        <taxon>Paniceae</taxon>
        <taxon>Panicinae</taxon>
        <taxon>Panicum</taxon>
        <taxon>Panicum sect. Panicum</taxon>
    </lineage>
</organism>
<proteinExistence type="predicted"/>
<feature type="region of interest" description="Disordered" evidence="1">
    <location>
        <begin position="91"/>
        <end position="129"/>
    </location>
</feature>
<accession>A0A3L6RNA1</accession>
<keyword evidence="3" id="KW-1185">Reference proteome</keyword>
<reference evidence="3" key="1">
    <citation type="journal article" date="2019" name="Nat. Commun.">
        <title>The genome of broomcorn millet.</title>
        <authorList>
            <person name="Zou C."/>
            <person name="Miki D."/>
            <person name="Li D."/>
            <person name="Tang Q."/>
            <person name="Xiao L."/>
            <person name="Rajput S."/>
            <person name="Deng P."/>
            <person name="Jia W."/>
            <person name="Huang R."/>
            <person name="Zhang M."/>
            <person name="Sun Y."/>
            <person name="Hu J."/>
            <person name="Fu X."/>
            <person name="Schnable P.S."/>
            <person name="Li F."/>
            <person name="Zhang H."/>
            <person name="Feng B."/>
            <person name="Zhu X."/>
            <person name="Liu R."/>
            <person name="Schnable J.C."/>
            <person name="Zhu J.-K."/>
            <person name="Zhang H."/>
        </authorList>
    </citation>
    <scope>NUCLEOTIDE SEQUENCE [LARGE SCALE GENOMIC DNA]</scope>
</reference>
<sequence>MAMKARQLRAEGGGKAMGWWRLIDSIEEEQRREGGAVRGRVSRTWEYRGKNENNPLIHFDMVVIDQKGYAMYCEASLSYTPQFTDIQDMDVDQQSDAWDTTEKHSESKINDDDNKNQLEHESKKLKVQE</sequence>
<protein>
    <submittedName>
        <fullName evidence="2">Uncharacterized protein</fullName>
    </submittedName>
</protein>
<dbReference type="EMBL" id="PQIB02000007">
    <property type="protein sequence ID" value="RLN07242.1"/>
    <property type="molecule type" value="Genomic_DNA"/>
</dbReference>
<evidence type="ECO:0000313" key="2">
    <source>
        <dbReference type="EMBL" id="RLN07242.1"/>
    </source>
</evidence>
<name>A0A3L6RNA1_PANMI</name>
<dbReference type="Proteomes" id="UP000275267">
    <property type="component" value="Unassembled WGS sequence"/>
</dbReference>
<gene>
    <name evidence="2" type="ORF">C2845_PM11G16620</name>
</gene>
<comment type="caution">
    <text evidence="2">The sequence shown here is derived from an EMBL/GenBank/DDBJ whole genome shotgun (WGS) entry which is preliminary data.</text>
</comment>